<evidence type="ECO:0000313" key="2">
    <source>
        <dbReference type="Proteomes" id="UP000032142"/>
    </source>
</evidence>
<evidence type="ECO:0000313" key="1">
    <source>
        <dbReference type="EMBL" id="KHG05936.1"/>
    </source>
</evidence>
<name>A0A0B0N424_GOSAR</name>
<keyword evidence="2" id="KW-1185">Reference proteome</keyword>
<organism evidence="1 2">
    <name type="scientific">Gossypium arboreum</name>
    <name type="common">Tree cotton</name>
    <name type="synonym">Gossypium nanking</name>
    <dbReference type="NCBI Taxonomy" id="29729"/>
    <lineage>
        <taxon>Eukaryota</taxon>
        <taxon>Viridiplantae</taxon>
        <taxon>Streptophyta</taxon>
        <taxon>Embryophyta</taxon>
        <taxon>Tracheophyta</taxon>
        <taxon>Spermatophyta</taxon>
        <taxon>Magnoliopsida</taxon>
        <taxon>eudicotyledons</taxon>
        <taxon>Gunneridae</taxon>
        <taxon>Pentapetalae</taxon>
        <taxon>rosids</taxon>
        <taxon>malvids</taxon>
        <taxon>Malvales</taxon>
        <taxon>Malvaceae</taxon>
        <taxon>Malvoideae</taxon>
        <taxon>Gossypium</taxon>
    </lineage>
</organism>
<comment type="caution">
    <text evidence="1">The sequence shown here is derived from an EMBL/GenBank/DDBJ whole genome shotgun (WGS) entry which is preliminary data.</text>
</comment>
<dbReference type="Proteomes" id="UP000032142">
    <property type="component" value="Unassembled WGS sequence"/>
</dbReference>
<gene>
    <name evidence="1" type="ORF">F383_32554</name>
</gene>
<reference evidence="2" key="1">
    <citation type="submission" date="2014-09" db="EMBL/GenBank/DDBJ databases">
        <authorList>
            <person name="Mudge J."/>
            <person name="Ramaraj T."/>
            <person name="Lindquist I.E."/>
            <person name="Bharti A.K."/>
            <person name="Sundararajan A."/>
            <person name="Cameron C.T."/>
            <person name="Woodward J.E."/>
            <person name="May G.D."/>
            <person name="Brubaker C."/>
            <person name="Broadhvest J."/>
            <person name="Wilkins T.A."/>
        </authorList>
    </citation>
    <scope>NUCLEOTIDE SEQUENCE</scope>
    <source>
        <strain evidence="2">cv. AKA8401</strain>
    </source>
</reference>
<proteinExistence type="predicted"/>
<protein>
    <submittedName>
        <fullName evidence="1">Zinc finger protein</fullName>
    </submittedName>
</protein>
<dbReference type="AlphaFoldDB" id="A0A0B0N424"/>
<accession>A0A0B0N424</accession>
<sequence length="37" mass="4334">MSSSLPYFSLLFQWYSRLKHKKMHGGVEPKQLFACGM</sequence>
<dbReference type="EMBL" id="JRRC01440193">
    <property type="protein sequence ID" value="KHG05936.1"/>
    <property type="molecule type" value="Genomic_DNA"/>
</dbReference>